<dbReference type="Pfam" id="PF04616">
    <property type="entry name" value="Glyco_hydro_43"/>
    <property type="match status" value="1"/>
</dbReference>
<dbReference type="PANTHER" id="PTHR42812:SF5">
    <property type="entry name" value="ENDO-ARABINASE"/>
    <property type="match status" value="1"/>
</dbReference>
<evidence type="ECO:0000256" key="4">
    <source>
        <dbReference type="RuleBase" id="RU361187"/>
    </source>
</evidence>
<evidence type="ECO:0008006" key="8">
    <source>
        <dbReference type="Google" id="ProtNLM"/>
    </source>
</evidence>
<keyword evidence="7" id="KW-1185">Reference proteome</keyword>
<comment type="similarity">
    <text evidence="1 4">Belongs to the glycosyl hydrolase 43 family.</text>
</comment>
<evidence type="ECO:0000256" key="1">
    <source>
        <dbReference type="ARBA" id="ARBA00009865"/>
    </source>
</evidence>
<dbReference type="InterPro" id="IPR051795">
    <property type="entry name" value="Glycosyl_Hydrlase_43"/>
</dbReference>
<dbReference type="InterPro" id="IPR023296">
    <property type="entry name" value="Glyco_hydro_beta-prop_sf"/>
</dbReference>
<dbReference type="Proteomes" id="UP001345013">
    <property type="component" value="Unassembled WGS sequence"/>
</dbReference>
<feature type="chain" id="PRO_5046733838" description="Glycoside hydrolase family 43 protein" evidence="5">
    <location>
        <begin position="18"/>
        <end position="353"/>
    </location>
</feature>
<dbReference type="PANTHER" id="PTHR42812">
    <property type="entry name" value="BETA-XYLOSIDASE"/>
    <property type="match status" value="1"/>
</dbReference>
<protein>
    <recommendedName>
        <fullName evidence="8">Glycoside hydrolase family 43 protein</fullName>
    </recommendedName>
</protein>
<accession>A0ABR0JXG5</accession>
<dbReference type="InterPro" id="IPR006710">
    <property type="entry name" value="Glyco_hydro_43"/>
</dbReference>
<evidence type="ECO:0000256" key="3">
    <source>
        <dbReference type="ARBA" id="ARBA00023295"/>
    </source>
</evidence>
<proteinExistence type="inferred from homology"/>
<dbReference type="SUPFAM" id="SSF75005">
    <property type="entry name" value="Arabinanase/levansucrase/invertase"/>
    <property type="match status" value="1"/>
</dbReference>
<reference evidence="6 7" key="1">
    <citation type="submission" date="2023-08" db="EMBL/GenBank/DDBJ databases">
        <title>Black Yeasts Isolated from many extreme environments.</title>
        <authorList>
            <person name="Coleine C."/>
            <person name="Stajich J.E."/>
            <person name="Selbmann L."/>
        </authorList>
    </citation>
    <scope>NUCLEOTIDE SEQUENCE [LARGE SCALE GENOMIC DNA]</scope>
    <source>
        <strain evidence="6 7">CCFEE 5885</strain>
    </source>
</reference>
<name>A0ABR0JXG5_9EURO</name>
<gene>
    <name evidence="6" type="ORF">LTR24_009846</name>
</gene>
<sequence>MPHIAITTFVFFALIQAQQETLHGPFSSIRGPHITANFPDPGLIHHNGTTYAFATNNRKPGAEHINVQIATSRDNQTWTIQHGLDALPGTALWQTGGAVWAPDIKQLPDGTFLLLYTDSLTNQTQTHCIGAATSHRLTGPYIPLPEPIICPHGGAIDPAGFFDSSTHKRYIIYKIDGNSLGHGGSCSNDVLPIVSTPLMLQEVDSTDGLTLIGEPAKLLDRDALDGPLVEAPAMHRTSEGVYFLFYSANCYTSSLYHTGYATAMNVTGPYTKAARPLFMTGDYEGLSGPGGMDILEDAHIAFHGIMDVHNDPSRKLTDVRGFERGMYSGKVLFRGRTAIVSEEVQDKDHHQEL</sequence>
<evidence type="ECO:0000313" key="6">
    <source>
        <dbReference type="EMBL" id="KAK5075834.1"/>
    </source>
</evidence>
<organism evidence="6 7">
    <name type="scientific">Lithohypha guttulata</name>
    <dbReference type="NCBI Taxonomy" id="1690604"/>
    <lineage>
        <taxon>Eukaryota</taxon>
        <taxon>Fungi</taxon>
        <taxon>Dikarya</taxon>
        <taxon>Ascomycota</taxon>
        <taxon>Pezizomycotina</taxon>
        <taxon>Eurotiomycetes</taxon>
        <taxon>Chaetothyriomycetidae</taxon>
        <taxon>Chaetothyriales</taxon>
        <taxon>Trichomeriaceae</taxon>
        <taxon>Lithohypha</taxon>
    </lineage>
</organism>
<evidence type="ECO:0000313" key="7">
    <source>
        <dbReference type="Proteomes" id="UP001345013"/>
    </source>
</evidence>
<dbReference type="CDD" id="cd08999">
    <property type="entry name" value="GH43_ABN-like"/>
    <property type="match status" value="1"/>
</dbReference>
<dbReference type="EMBL" id="JAVRRG010000242">
    <property type="protein sequence ID" value="KAK5075834.1"/>
    <property type="molecule type" value="Genomic_DNA"/>
</dbReference>
<keyword evidence="3 4" id="KW-0326">Glycosidase</keyword>
<evidence type="ECO:0000256" key="5">
    <source>
        <dbReference type="SAM" id="SignalP"/>
    </source>
</evidence>
<feature type="signal peptide" evidence="5">
    <location>
        <begin position="1"/>
        <end position="17"/>
    </location>
</feature>
<keyword evidence="2 4" id="KW-0378">Hydrolase</keyword>
<dbReference type="Gene3D" id="2.115.10.20">
    <property type="entry name" value="Glycosyl hydrolase domain, family 43"/>
    <property type="match status" value="1"/>
</dbReference>
<keyword evidence="5" id="KW-0732">Signal</keyword>
<evidence type="ECO:0000256" key="2">
    <source>
        <dbReference type="ARBA" id="ARBA00022801"/>
    </source>
</evidence>
<comment type="caution">
    <text evidence="6">The sequence shown here is derived from an EMBL/GenBank/DDBJ whole genome shotgun (WGS) entry which is preliminary data.</text>
</comment>